<dbReference type="Proteomes" id="UP000596929">
    <property type="component" value="Unassembled WGS sequence"/>
</dbReference>
<dbReference type="NCBIfam" id="TIGR03172">
    <property type="entry name" value="selenium cofactor biosynthesis protein YqeC"/>
    <property type="match status" value="1"/>
</dbReference>
<sequence>MKIIENKGNQSRVIEYLYEGLEIDLNKKYVISFVGGGGKTTSIYKLADELTRKGKRVIVTTTTHMQMPKNKVILNNNIYDINKILEESNFVTVGIKAENGKISSVSMEQVNELKEICDFLLIEADGAKMLPLKAPASHEPVILNISSMVVGVCGIDALGKTIKETCHRSTIVSKIIRKPEDDIVEEEDIAHILSSKDGTMKGVDVDTMEFRVIINKVDNDGLLVRATKIEKILAGKNIKVIMTSHI</sequence>
<dbReference type="Gene3D" id="3.40.50.300">
    <property type="entry name" value="P-loop containing nucleotide triphosphate hydrolases"/>
    <property type="match status" value="1"/>
</dbReference>
<gene>
    <name evidence="1" type="primary">yqeC</name>
    <name evidence="1" type="ORF">H8S20_05595</name>
</gene>
<evidence type="ECO:0000313" key="1">
    <source>
        <dbReference type="EMBL" id="MBC5628366.1"/>
    </source>
</evidence>
<dbReference type="Pfam" id="PF19842">
    <property type="entry name" value="YqeC"/>
    <property type="match status" value="1"/>
</dbReference>
<dbReference type="RefSeq" id="WP_186859506.1">
    <property type="nucleotide sequence ID" value="NZ_JACOOO010000007.1"/>
</dbReference>
<evidence type="ECO:0000313" key="2">
    <source>
        <dbReference type="Proteomes" id="UP000596929"/>
    </source>
</evidence>
<dbReference type="InterPro" id="IPR017587">
    <property type="entry name" value="YqeC"/>
</dbReference>
<name>A0ABR7DAE4_9CLOT</name>
<reference evidence="1 2" key="1">
    <citation type="submission" date="2020-08" db="EMBL/GenBank/DDBJ databases">
        <title>Genome public.</title>
        <authorList>
            <person name="Liu C."/>
            <person name="Sun Q."/>
        </authorList>
    </citation>
    <scope>NUCLEOTIDE SEQUENCE [LARGE SCALE GENOMIC DNA]</scope>
    <source>
        <strain evidence="1 2">NSJ-6</strain>
    </source>
</reference>
<protein>
    <submittedName>
        <fullName evidence="1">Selenium-dependent hydroxylase accessory protein YqeC</fullName>
    </submittedName>
</protein>
<keyword evidence="2" id="KW-1185">Reference proteome</keyword>
<dbReference type="EMBL" id="JACOOO010000007">
    <property type="protein sequence ID" value="MBC5628366.1"/>
    <property type="molecule type" value="Genomic_DNA"/>
</dbReference>
<accession>A0ABR7DAE4</accession>
<proteinExistence type="predicted"/>
<comment type="caution">
    <text evidence="1">The sequence shown here is derived from an EMBL/GenBank/DDBJ whole genome shotgun (WGS) entry which is preliminary data.</text>
</comment>
<organism evidence="1 2">
    <name type="scientific">Clostridium hominis</name>
    <dbReference type="NCBI Taxonomy" id="2763036"/>
    <lineage>
        <taxon>Bacteria</taxon>
        <taxon>Bacillati</taxon>
        <taxon>Bacillota</taxon>
        <taxon>Clostridia</taxon>
        <taxon>Eubacteriales</taxon>
        <taxon>Clostridiaceae</taxon>
        <taxon>Clostridium</taxon>
    </lineage>
</organism>
<dbReference type="InterPro" id="IPR027417">
    <property type="entry name" value="P-loop_NTPase"/>
</dbReference>
<dbReference type="SUPFAM" id="SSF52540">
    <property type="entry name" value="P-loop containing nucleoside triphosphate hydrolases"/>
    <property type="match status" value="1"/>
</dbReference>